<gene>
    <name evidence="3" type="primary">relF</name>
    <name evidence="3" type="ORF">JZK55_07530</name>
</gene>
<proteinExistence type="inferred from homology"/>
<evidence type="ECO:0000313" key="4">
    <source>
        <dbReference type="Proteomes" id="UP000516360"/>
    </source>
</evidence>
<dbReference type="InterPro" id="IPR051405">
    <property type="entry name" value="phD/YefM_antitoxin"/>
</dbReference>
<name>A0A7G1H154_9BACT</name>
<evidence type="ECO:0000256" key="1">
    <source>
        <dbReference type="ARBA" id="ARBA00009981"/>
    </source>
</evidence>
<evidence type="ECO:0000313" key="3">
    <source>
        <dbReference type="EMBL" id="BCB95831.1"/>
    </source>
</evidence>
<reference evidence="3 4" key="1">
    <citation type="submission" date="2020-03" db="EMBL/GenBank/DDBJ databases">
        <title>Complete genome sequences of two sulfur-disproportionating bacterial strains T55J and Mzg5.</title>
        <authorList>
            <person name="Umezawa K."/>
            <person name="Kojima H."/>
            <person name="Kato Y."/>
            <person name="Fukui M."/>
        </authorList>
    </citation>
    <scope>NUCLEOTIDE SEQUENCE [LARGE SCALE GENOMIC DNA]</scope>
    <source>
        <strain evidence="3 4">T55J</strain>
    </source>
</reference>
<comment type="similarity">
    <text evidence="1 2">Belongs to the phD/YefM antitoxin family.</text>
</comment>
<evidence type="ECO:0000256" key="2">
    <source>
        <dbReference type="RuleBase" id="RU362080"/>
    </source>
</evidence>
<sequence length="90" mass="10077">MFEIMKTLSLSEAKMKLSSLVNSVCRTNEEIIITKNGSPAAVLISPDELESWKETVGIRSAPDFMAEIKKNLATLKKGKAKLYTLEELFR</sequence>
<dbReference type="KEGG" id="dtp:JZK55_07530"/>
<dbReference type="EMBL" id="AP022873">
    <property type="protein sequence ID" value="BCB95831.1"/>
    <property type="molecule type" value="Genomic_DNA"/>
</dbReference>
<dbReference type="PANTHER" id="PTHR33713:SF10">
    <property type="entry name" value="ANTITOXIN YAFN"/>
    <property type="match status" value="1"/>
</dbReference>
<organism evidence="3 4">
    <name type="scientific">Dissulfurispira thermophila</name>
    <dbReference type="NCBI Taxonomy" id="2715679"/>
    <lineage>
        <taxon>Bacteria</taxon>
        <taxon>Pseudomonadati</taxon>
        <taxon>Nitrospirota</taxon>
        <taxon>Thermodesulfovibrionia</taxon>
        <taxon>Thermodesulfovibrionales</taxon>
        <taxon>Dissulfurispiraceae</taxon>
        <taxon>Dissulfurispira</taxon>
    </lineage>
</organism>
<keyword evidence="4" id="KW-1185">Reference proteome</keyword>
<dbReference type="SUPFAM" id="SSF143120">
    <property type="entry name" value="YefM-like"/>
    <property type="match status" value="1"/>
</dbReference>
<comment type="function">
    <text evidence="2">Antitoxin component of a type II toxin-antitoxin (TA) system.</text>
</comment>
<dbReference type="PANTHER" id="PTHR33713">
    <property type="entry name" value="ANTITOXIN YAFN-RELATED"/>
    <property type="match status" value="1"/>
</dbReference>
<protein>
    <recommendedName>
        <fullName evidence="2">Antitoxin</fullName>
    </recommendedName>
</protein>
<dbReference type="Proteomes" id="UP000516360">
    <property type="component" value="Chromosome"/>
</dbReference>
<dbReference type="Pfam" id="PF02604">
    <property type="entry name" value="PhdYeFM_antitox"/>
    <property type="match status" value="1"/>
</dbReference>
<dbReference type="Gene3D" id="3.40.1620.10">
    <property type="entry name" value="YefM-like domain"/>
    <property type="match status" value="1"/>
</dbReference>
<dbReference type="InterPro" id="IPR036165">
    <property type="entry name" value="YefM-like_sf"/>
</dbReference>
<dbReference type="NCBIfam" id="TIGR01552">
    <property type="entry name" value="phd_fam"/>
    <property type="match status" value="1"/>
</dbReference>
<dbReference type="AlphaFoldDB" id="A0A7G1H154"/>
<dbReference type="InterPro" id="IPR006442">
    <property type="entry name" value="Antitoxin_Phd/YefM"/>
</dbReference>
<accession>A0A7G1H154</accession>